<keyword evidence="5 6" id="KW-0472">Membrane</keyword>
<evidence type="ECO:0000256" key="4">
    <source>
        <dbReference type="ARBA" id="ARBA00022989"/>
    </source>
</evidence>
<dbReference type="GO" id="GO:0005886">
    <property type="term" value="C:plasma membrane"/>
    <property type="evidence" value="ECO:0007669"/>
    <property type="project" value="UniProtKB-SubCell"/>
</dbReference>
<comment type="subcellular location">
    <subcellularLocation>
        <location evidence="1">Cell membrane</location>
        <topology evidence="1">Multi-pass membrane protein</topology>
    </subcellularLocation>
</comment>
<dbReference type="Gene3D" id="1.10.287.110">
    <property type="entry name" value="DnaJ domain"/>
    <property type="match status" value="1"/>
</dbReference>
<feature type="transmembrane region" description="Helical" evidence="6">
    <location>
        <begin position="239"/>
        <end position="260"/>
    </location>
</feature>
<feature type="transmembrane region" description="Helical" evidence="6">
    <location>
        <begin position="272"/>
        <end position="292"/>
    </location>
</feature>
<feature type="transmembrane region" description="Helical" evidence="6">
    <location>
        <begin position="343"/>
        <end position="366"/>
    </location>
</feature>
<dbReference type="Proteomes" id="UP000268007">
    <property type="component" value="Unassembled WGS sequence"/>
</dbReference>
<dbReference type="AlphaFoldDB" id="A0A495J9H3"/>
<dbReference type="InterPro" id="IPR036869">
    <property type="entry name" value="J_dom_sf"/>
</dbReference>
<evidence type="ECO:0000256" key="2">
    <source>
        <dbReference type="ARBA" id="ARBA00022475"/>
    </source>
</evidence>
<dbReference type="SUPFAM" id="SSF46565">
    <property type="entry name" value="Chaperone J-domain"/>
    <property type="match status" value="1"/>
</dbReference>
<evidence type="ECO:0000256" key="3">
    <source>
        <dbReference type="ARBA" id="ARBA00022692"/>
    </source>
</evidence>
<reference evidence="8 9" key="1">
    <citation type="submission" date="2018-10" db="EMBL/GenBank/DDBJ databases">
        <title>Genomic Encyclopedia of Archaeal and Bacterial Type Strains, Phase II (KMG-II): from individual species to whole genera.</title>
        <authorList>
            <person name="Goeker M."/>
        </authorList>
    </citation>
    <scope>NUCLEOTIDE SEQUENCE [LARGE SCALE GENOMIC DNA]</scope>
    <source>
        <strain evidence="8 9">DSM 18602</strain>
    </source>
</reference>
<dbReference type="NCBIfam" id="TIGR00374">
    <property type="entry name" value="flippase-like domain"/>
    <property type="match status" value="1"/>
</dbReference>
<gene>
    <name evidence="8" type="ORF">BDD43_5828</name>
</gene>
<dbReference type="InterPro" id="IPR001623">
    <property type="entry name" value="DnaJ_domain"/>
</dbReference>
<evidence type="ECO:0000256" key="1">
    <source>
        <dbReference type="ARBA" id="ARBA00004651"/>
    </source>
</evidence>
<organism evidence="8 9">
    <name type="scientific">Mucilaginibacter gracilis</name>
    <dbReference type="NCBI Taxonomy" id="423350"/>
    <lineage>
        <taxon>Bacteria</taxon>
        <taxon>Pseudomonadati</taxon>
        <taxon>Bacteroidota</taxon>
        <taxon>Sphingobacteriia</taxon>
        <taxon>Sphingobacteriales</taxon>
        <taxon>Sphingobacteriaceae</taxon>
        <taxon>Mucilaginibacter</taxon>
    </lineage>
</organism>
<evidence type="ECO:0000256" key="5">
    <source>
        <dbReference type="ARBA" id="ARBA00023136"/>
    </source>
</evidence>
<dbReference type="Pfam" id="PF03706">
    <property type="entry name" value="LPG_synthase_TM"/>
    <property type="match status" value="1"/>
</dbReference>
<keyword evidence="2" id="KW-1003">Cell membrane</keyword>
<evidence type="ECO:0000259" key="7">
    <source>
        <dbReference type="PROSITE" id="PS50076"/>
    </source>
</evidence>
<dbReference type="RefSeq" id="WP_162847189.1">
    <property type="nucleotide sequence ID" value="NZ_RBKU01000001.1"/>
</dbReference>
<feature type="transmembrane region" description="Helical" evidence="6">
    <location>
        <begin position="126"/>
        <end position="144"/>
    </location>
</feature>
<dbReference type="PANTHER" id="PTHR40277:SF1">
    <property type="entry name" value="BLL5419 PROTEIN"/>
    <property type="match status" value="1"/>
</dbReference>
<dbReference type="CDD" id="cd06257">
    <property type="entry name" value="DnaJ"/>
    <property type="match status" value="1"/>
</dbReference>
<dbReference type="InterPro" id="IPR022791">
    <property type="entry name" value="L-PG_synthase/AglD"/>
</dbReference>
<comment type="caution">
    <text evidence="8">The sequence shown here is derived from an EMBL/GenBank/DDBJ whole genome shotgun (WGS) entry which is preliminary data.</text>
</comment>
<accession>A0A495J9H3</accession>
<sequence>MTNKDYYHILGVNGDATPDDITQAYHAAIAANNNPDAGEAYQTLIDPEKRREYDENYIGPFDPSDSYLVEDLETITAEKKPKTFKDTLWNITKLLLKIAVTGLLLYYVFSQIHIDQVKTLISQSNPWWMMAAILTFFVSTMVSASRLMSFFKSIGLNIRWQFNLRLYMLGMFYNLFLPGGIGGDGYKIYLLNKNYKMPAKKVFWAILFDRLSGFWAIGLITAVLVIFLPQLKVLHITPVLAWAVFLAATAVYGFVAYKFFKDYTKHFIEAHIKAVGVQSLQVLTILLVMIALHHTEKYAPYLSAFLMSSMAAVIPFSVGGLGFREFIFKYVVAEMFHMNGDLAVVLSLSFYVISGIISLLGVYYVFRTDKLDKDLPAKEKK</sequence>
<name>A0A495J9H3_9SPHI</name>
<feature type="transmembrane region" description="Helical" evidence="6">
    <location>
        <begin position="304"/>
        <end position="323"/>
    </location>
</feature>
<keyword evidence="9" id="KW-1185">Reference proteome</keyword>
<dbReference type="PANTHER" id="PTHR40277">
    <property type="entry name" value="BLL5419 PROTEIN"/>
    <property type="match status" value="1"/>
</dbReference>
<evidence type="ECO:0000313" key="9">
    <source>
        <dbReference type="Proteomes" id="UP000268007"/>
    </source>
</evidence>
<evidence type="ECO:0000313" key="8">
    <source>
        <dbReference type="EMBL" id="RKR85557.1"/>
    </source>
</evidence>
<evidence type="ECO:0000256" key="6">
    <source>
        <dbReference type="SAM" id="Phobius"/>
    </source>
</evidence>
<dbReference type="Pfam" id="PF00226">
    <property type="entry name" value="DnaJ"/>
    <property type="match status" value="1"/>
</dbReference>
<proteinExistence type="predicted"/>
<keyword evidence="3 6" id="KW-0812">Transmembrane</keyword>
<feature type="transmembrane region" description="Helical" evidence="6">
    <location>
        <begin position="164"/>
        <end position="182"/>
    </location>
</feature>
<feature type="transmembrane region" description="Helical" evidence="6">
    <location>
        <begin position="202"/>
        <end position="227"/>
    </location>
</feature>
<feature type="transmembrane region" description="Helical" evidence="6">
    <location>
        <begin position="94"/>
        <end position="114"/>
    </location>
</feature>
<keyword evidence="4 6" id="KW-1133">Transmembrane helix</keyword>
<dbReference type="EMBL" id="RBKU01000001">
    <property type="protein sequence ID" value="RKR85557.1"/>
    <property type="molecule type" value="Genomic_DNA"/>
</dbReference>
<feature type="domain" description="J" evidence="7">
    <location>
        <begin position="5"/>
        <end position="57"/>
    </location>
</feature>
<protein>
    <recommendedName>
        <fullName evidence="7">J domain-containing protein</fullName>
    </recommendedName>
</protein>
<dbReference type="PROSITE" id="PS50076">
    <property type="entry name" value="DNAJ_2"/>
    <property type="match status" value="1"/>
</dbReference>